<dbReference type="EMBL" id="CP011412">
    <property type="protein sequence ID" value="AKH20424.1"/>
    <property type="molecule type" value="Genomic_DNA"/>
</dbReference>
<accession>A0A0F7JYQ9</accession>
<evidence type="ECO:0000259" key="1">
    <source>
        <dbReference type="Pfam" id="PF06902"/>
    </source>
</evidence>
<evidence type="ECO:0000313" key="3">
    <source>
        <dbReference type="Proteomes" id="UP000034410"/>
    </source>
</evidence>
<dbReference type="Gene3D" id="3.30.70.20">
    <property type="match status" value="1"/>
</dbReference>
<dbReference type="SUPFAM" id="SSF54862">
    <property type="entry name" value="4Fe-4S ferredoxins"/>
    <property type="match status" value="1"/>
</dbReference>
<sequence>MSRVTWDAEVCTHAGKCVAGLPQVFKIEDGSFVINEQAASEEEIKRVAAQCPSGALRYQE</sequence>
<dbReference type="OrthoDB" id="9798157at2"/>
<feature type="domain" description="Divergent 4Fe-4S mono-cluster" evidence="1">
    <location>
        <begin position="3"/>
        <end position="59"/>
    </location>
</feature>
<organism evidence="2 3">
    <name type="scientific">Sedimenticola thiotaurini</name>
    <dbReference type="NCBI Taxonomy" id="1543721"/>
    <lineage>
        <taxon>Bacteria</taxon>
        <taxon>Pseudomonadati</taxon>
        <taxon>Pseudomonadota</taxon>
        <taxon>Gammaproteobacteria</taxon>
        <taxon>Chromatiales</taxon>
        <taxon>Sedimenticolaceae</taxon>
        <taxon>Sedimenticola</taxon>
    </lineage>
</organism>
<reference evidence="2 3" key="1">
    <citation type="journal article" date="2015" name="Genome Announc.">
        <title>Complete Genome Sequence of Sedimenticola thiotaurini Strain SIP-G1, a Polyphosphate- and Polyhydroxyalkanoate-Accumulating Sulfur-Oxidizing Gammaproteobacterium Isolated from Salt Marsh Sediments.</title>
        <authorList>
            <person name="Flood B.E."/>
            <person name="Jones D.S."/>
            <person name="Bailey J.V."/>
        </authorList>
    </citation>
    <scope>NUCLEOTIDE SEQUENCE [LARGE SCALE GENOMIC DNA]</scope>
    <source>
        <strain evidence="2 3">SIP-G1</strain>
    </source>
</reference>
<gene>
    <name evidence="2" type="ORF">AAY24_08745</name>
</gene>
<dbReference type="Pfam" id="PF06902">
    <property type="entry name" value="Fer4_19"/>
    <property type="match status" value="1"/>
</dbReference>
<name>A0A0F7JYQ9_9GAMM</name>
<dbReference type="Proteomes" id="UP000034410">
    <property type="component" value="Chromosome"/>
</dbReference>
<dbReference type="RefSeq" id="WP_046859359.1">
    <property type="nucleotide sequence ID" value="NZ_CP011412.1"/>
</dbReference>
<proteinExistence type="predicted"/>
<protein>
    <recommendedName>
        <fullName evidence="1">Divergent 4Fe-4S mono-cluster domain-containing protein</fullName>
    </recommendedName>
</protein>
<dbReference type="InterPro" id="IPR010693">
    <property type="entry name" value="Divergent_4Fe-4S_mono-cluster"/>
</dbReference>
<dbReference type="AlphaFoldDB" id="A0A0F7JYQ9"/>
<keyword evidence="3" id="KW-1185">Reference proteome</keyword>
<evidence type="ECO:0000313" key="2">
    <source>
        <dbReference type="EMBL" id="AKH20424.1"/>
    </source>
</evidence>
<dbReference type="KEGG" id="seds:AAY24_08745"/>